<dbReference type="PANTHER" id="PTHR32057:SF14">
    <property type="entry name" value="PROTEIN ADENYLYLTRANSFERASE SELO, MITOCHONDRIAL"/>
    <property type="match status" value="1"/>
</dbReference>
<evidence type="ECO:0000256" key="1">
    <source>
        <dbReference type="ARBA" id="ARBA00009747"/>
    </source>
</evidence>
<keyword evidence="8" id="KW-0464">Manganese</keyword>
<organism evidence="9 10">
    <name type="scientific">Corynebacterium endometrii</name>
    <dbReference type="NCBI Taxonomy" id="2488819"/>
    <lineage>
        <taxon>Bacteria</taxon>
        <taxon>Bacillati</taxon>
        <taxon>Actinomycetota</taxon>
        <taxon>Actinomycetes</taxon>
        <taxon>Mycobacteriales</taxon>
        <taxon>Corynebacteriaceae</taxon>
        <taxon>Corynebacterium</taxon>
    </lineage>
</organism>
<comment type="catalytic activity">
    <reaction evidence="8">
        <text>L-seryl-[protein] + UTP = O-(5'-uridylyl)-L-seryl-[protein] + diphosphate</text>
        <dbReference type="Rhea" id="RHEA:64604"/>
        <dbReference type="Rhea" id="RHEA-COMP:9863"/>
        <dbReference type="Rhea" id="RHEA-COMP:16635"/>
        <dbReference type="ChEBI" id="CHEBI:29999"/>
        <dbReference type="ChEBI" id="CHEBI:33019"/>
        <dbReference type="ChEBI" id="CHEBI:46398"/>
        <dbReference type="ChEBI" id="CHEBI:156051"/>
    </reaction>
</comment>
<feature type="binding site" evidence="8">
    <location>
        <position position="124"/>
    </location>
    <ligand>
        <name>ATP</name>
        <dbReference type="ChEBI" id="CHEBI:30616"/>
    </ligand>
</feature>
<feature type="binding site" evidence="8">
    <location>
        <position position="262"/>
    </location>
    <ligand>
        <name>Mg(2+)</name>
        <dbReference type="ChEBI" id="CHEBI:18420"/>
    </ligand>
</feature>
<dbReference type="KEGG" id="cee:CENDO_07045"/>
<keyword evidence="4 8" id="KW-0479">Metal-binding</keyword>
<feature type="binding site" evidence="8">
    <location>
        <position position="123"/>
    </location>
    <ligand>
        <name>ATP</name>
        <dbReference type="ChEBI" id="CHEBI:30616"/>
    </ligand>
</feature>
<keyword evidence="3 8" id="KW-0548">Nucleotidyltransferase</keyword>
<comment type="catalytic activity">
    <reaction evidence="8">
        <text>L-seryl-[protein] + ATP = 3-O-(5'-adenylyl)-L-seryl-[protein] + diphosphate</text>
        <dbReference type="Rhea" id="RHEA:58120"/>
        <dbReference type="Rhea" id="RHEA-COMP:9863"/>
        <dbReference type="Rhea" id="RHEA-COMP:15073"/>
        <dbReference type="ChEBI" id="CHEBI:29999"/>
        <dbReference type="ChEBI" id="CHEBI:30616"/>
        <dbReference type="ChEBI" id="CHEBI:33019"/>
        <dbReference type="ChEBI" id="CHEBI:142516"/>
        <dbReference type="EC" id="2.7.7.108"/>
    </reaction>
</comment>
<feature type="binding site" evidence="8">
    <location>
        <position position="174"/>
    </location>
    <ligand>
        <name>ATP</name>
        <dbReference type="ChEBI" id="CHEBI:30616"/>
    </ligand>
</feature>
<comment type="similarity">
    <text evidence="1 8">Belongs to the SELO family.</text>
</comment>
<evidence type="ECO:0000256" key="6">
    <source>
        <dbReference type="ARBA" id="ARBA00022840"/>
    </source>
</evidence>
<feature type="binding site" evidence="8">
    <location>
        <position position="110"/>
    </location>
    <ligand>
        <name>ATP</name>
        <dbReference type="ChEBI" id="CHEBI:30616"/>
    </ligand>
</feature>
<evidence type="ECO:0000313" key="10">
    <source>
        <dbReference type="Proteomes" id="UP000296352"/>
    </source>
</evidence>
<feature type="active site" description="Proton acceptor" evidence="8">
    <location>
        <position position="252"/>
    </location>
</feature>
<comment type="catalytic activity">
    <reaction evidence="8">
        <text>L-histidyl-[protein] + UTP = N(tele)-(5'-uridylyl)-L-histidyl-[protein] + diphosphate</text>
        <dbReference type="Rhea" id="RHEA:83891"/>
        <dbReference type="Rhea" id="RHEA-COMP:9745"/>
        <dbReference type="Rhea" id="RHEA-COMP:20239"/>
        <dbReference type="ChEBI" id="CHEBI:29979"/>
        <dbReference type="ChEBI" id="CHEBI:33019"/>
        <dbReference type="ChEBI" id="CHEBI:46398"/>
        <dbReference type="ChEBI" id="CHEBI:233474"/>
    </reaction>
</comment>
<comment type="catalytic activity">
    <reaction evidence="8">
        <text>L-threonyl-[protein] + ATP = 3-O-(5'-adenylyl)-L-threonyl-[protein] + diphosphate</text>
        <dbReference type="Rhea" id="RHEA:54292"/>
        <dbReference type="Rhea" id="RHEA-COMP:11060"/>
        <dbReference type="Rhea" id="RHEA-COMP:13847"/>
        <dbReference type="ChEBI" id="CHEBI:30013"/>
        <dbReference type="ChEBI" id="CHEBI:30616"/>
        <dbReference type="ChEBI" id="CHEBI:33019"/>
        <dbReference type="ChEBI" id="CHEBI:138113"/>
        <dbReference type="EC" id="2.7.7.108"/>
    </reaction>
</comment>
<gene>
    <name evidence="8" type="primary">ydiU</name>
    <name evidence="8" type="synonym">selO</name>
    <name evidence="9" type="ORF">CENDO_07045</name>
</gene>
<dbReference type="InterPro" id="IPR003846">
    <property type="entry name" value="SelO"/>
</dbReference>
<feature type="binding site" evidence="8">
    <location>
        <position position="90"/>
    </location>
    <ligand>
        <name>ATP</name>
        <dbReference type="ChEBI" id="CHEBI:30616"/>
    </ligand>
</feature>
<comment type="catalytic activity">
    <reaction evidence="8">
        <text>L-tyrosyl-[protein] + ATP = O-(5'-adenylyl)-L-tyrosyl-[protein] + diphosphate</text>
        <dbReference type="Rhea" id="RHEA:54288"/>
        <dbReference type="Rhea" id="RHEA-COMP:10136"/>
        <dbReference type="Rhea" id="RHEA-COMP:13846"/>
        <dbReference type="ChEBI" id="CHEBI:30616"/>
        <dbReference type="ChEBI" id="CHEBI:33019"/>
        <dbReference type="ChEBI" id="CHEBI:46858"/>
        <dbReference type="ChEBI" id="CHEBI:83624"/>
        <dbReference type="EC" id="2.7.7.108"/>
    </reaction>
</comment>
<evidence type="ECO:0000256" key="5">
    <source>
        <dbReference type="ARBA" id="ARBA00022741"/>
    </source>
</evidence>
<dbReference type="Proteomes" id="UP000296352">
    <property type="component" value="Chromosome"/>
</dbReference>
<evidence type="ECO:0000313" key="9">
    <source>
        <dbReference type="EMBL" id="QCB28683.1"/>
    </source>
</evidence>
<evidence type="ECO:0000256" key="2">
    <source>
        <dbReference type="ARBA" id="ARBA00022679"/>
    </source>
</evidence>
<keyword evidence="10" id="KW-1185">Reference proteome</keyword>
<name>A0A4P7QGF8_9CORY</name>
<dbReference type="EC" id="2.7.7.-" evidence="8"/>
<keyword evidence="2 8" id="KW-0808">Transferase</keyword>
<feature type="binding site" evidence="8">
    <location>
        <position position="88"/>
    </location>
    <ligand>
        <name>ATP</name>
        <dbReference type="ChEBI" id="CHEBI:30616"/>
    </ligand>
</feature>
<comment type="function">
    <text evidence="8">Nucleotidyltransferase involved in the post-translational modification of proteins. It can catalyze the addition of adenosine monophosphate (AMP) or uridine monophosphate (UMP) to a protein, resulting in modifications known as AMPylation and UMPylation.</text>
</comment>
<dbReference type="OrthoDB" id="9776281at2"/>
<feature type="binding site" evidence="8">
    <location>
        <position position="262"/>
    </location>
    <ligand>
        <name>ATP</name>
        <dbReference type="ChEBI" id="CHEBI:30616"/>
    </ligand>
</feature>
<evidence type="ECO:0000256" key="7">
    <source>
        <dbReference type="ARBA" id="ARBA00022842"/>
    </source>
</evidence>
<reference evidence="9 10" key="1">
    <citation type="submission" date="2019-04" db="EMBL/GenBank/DDBJ databases">
        <title>Corynebacterium endometrii sp. nov., isolated from the uterus of a cow with endometritis.</title>
        <authorList>
            <person name="Ballas P."/>
            <person name="Ruckert C."/>
            <person name="Wagener K."/>
            <person name="Drillich M."/>
            <person name="Kaempfer P."/>
            <person name="Busse H.-J."/>
            <person name="Ehling-Schulz M."/>
        </authorList>
    </citation>
    <scope>NUCLEOTIDE SEQUENCE [LARGE SCALE GENOMIC DNA]</scope>
    <source>
        <strain evidence="9 10">LMM-1653</strain>
    </source>
</reference>
<comment type="catalytic activity">
    <reaction evidence="8">
        <text>L-tyrosyl-[protein] + UTP = O-(5'-uridylyl)-L-tyrosyl-[protein] + diphosphate</text>
        <dbReference type="Rhea" id="RHEA:83887"/>
        <dbReference type="Rhea" id="RHEA-COMP:10136"/>
        <dbReference type="Rhea" id="RHEA-COMP:20238"/>
        <dbReference type="ChEBI" id="CHEBI:33019"/>
        <dbReference type="ChEBI" id="CHEBI:46398"/>
        <dbReference type="ChEBI" id="CHEBI:46858"/>
        <dbReference type="ChEBI" id="CHEBI:90602"/>
    </reaction>
</comment>
<protein>
    <recommendedName>
        <fullName evidence="8">Protein nucleotidyltransferase YdiU</fullName>
        <ecNumber evidence="8">2.7.7.-</ecNumber>
    </recommendedName>
    <alternativeName>
        <fullName evidence="8">Protein adenylyltransferase YdiU</fullName>
        <ecNumber evidence="8">2.7.7.108</ecNumber>
    </alternativeName>
    <alternativeName>
        <fullName evidence="8">Protein uridylyltransferase YdiU</fullName>
        <ecNumber evidence="8">2.7.7.-</ecNumber>
    </alternativeName>
</protein>
<comment type="cofactor">
    <cofactor evidence="8">
        <name>Mg(2+)</name>
        <dbReference type="ChEBI" id="CHEBI:18420"/>
    </cofactor>
    <cofactor evidence="8">
        <name>Mn(2+)</name>
        <dbReference type="ChEBI" id="CHEBI:29035"/>
    </cofactor>
</comment>
<dbReference type="Pfam" id="PF02696">
    <property type="entry name" value="SelO"/>
    <property type="match status" value="1"/>
</dbReference>
<evidence type="ECO:0000256" key="4">
    <source>
        <dbReference type="ARBA" id="ARBA00022723"/>
    </source>
</evidence>
<dbReference type="PANTHER" id="PTHR32057">
    <property type="entry name" value="PROTEIN ADENYLYLTRANSFERASE SELO, MITOCHONDRIAL"/>
    <property type="match status" value="1"/>
</dbReference>
<dbReference type="GO" id="GO:0000287">
    <property type="term" value="F:magnesium ion binding"/>
    <property type="evidence" value="ECO:0007669"/>
    <property type="project" value="UniProtKB-UniRule"/>
</dbReference>
<dbReference type="RefSeq" id="WP_136141389.1">
    <property type="nucleotide sequence ID" value="NZ_CP039247.1"/>
</dbReference>
<feature type="binding site" evidence="8">
    <location>
        <position position="91"/>
    </location>
    <ligand>
        <name>ATP</name>
        <dbReference type="ChEBI" id="CHEBI:30616"/>
    </ligand>
</feature>
<dbReference type="HAMAP" id="MF_00692">
    <property type="entry name" value="SelO"/>
    <property type="match status" value="1"/>
</dbReference>
<dbReference type="AlphaFoldDB" id="A0A4P7QGF8"/>
<dbReference type="GO" id="GO:0005524">
    <property type="term" value="F:ATP binding"/>
    <property type="evidence" value="ECO:0007669"/>
    <property type="project" value="UniProtKB-UniRule"/>
</dbReference>
<dbReference type="GO" id="GO:0070733">
    <property type="term" value="F:AMPylase activity"/>
    <property type="evidence" value="ECO:0007669"/>
    <property type="project" value="UniProtKB-EC"/>
</dbReference>
<proteinExistence type="inferred from homology"/>
<keyword evidence="6 8" id="KW-0067">ATP-binding</keyword>
<feature type="binding site" evidence="8">
    <location>
        <position position="181"/>
    </location>
    <ligand>
        <name>ATP</name>
        <dbReference type="ChEBI" id="CHEBI:30616"/>
    </ligand>
</feature>
<dbReference type="EC" id="2.7.7.108" evidence="8"/>
<dbReference type="EMBL" id="CP039247">
    <property type="protein sequence ID" value="QCB28683.1"/>
    <property type="molecule type" value="Genomic_DNA"/>
</dbReference>
<keyword evidence="5 8" id="KW-0547">Nucleotide-binding</keyword>
<sequence>MNLPFDLLDDYASSLPFMVRTTAPEPQPEPSVAIINEPLAQELGLSPEWLRSEEGTSFLLGHGNPSDQPPQAMAYSGHQFGQFNPYMGDGRAALLGEIHTPRGLIDIHTKGSGLTPWSRPGSDGRGTLSSMLREYLISEALYGLGIPTTRSLAVITTGRRIQRTRVEPSAVLVRTAASHIRVGTFQYAALTGGETATKALADYAIARHYPELEGLTGPEKYREFFLAVMKRQCHTVALWQSKGFIHGVMNTDNTSISGESIDFGPCAFMEQYSPSTVFSSIDTGGRYAYGNQPGILGWNLTRLLETLLPLLHSAPDKALDTAQEIIAIFPAHYEQAFTAVTARGFGISPQHPEAQSLTRAYTEALEEHAPDITITNRALVDAAQGDYSRLKRLLPGSAFPSALKAAKPSPEGLDRFHPLTIPRNKPLDFALSNASDGFTDAFDDILTSVQSPFAPPLIQELATPDPDGLAGFRTFCGT</sequence>
<accession>A0A4P7QGF8</accession>
<feature type="binding site" evidence="8">
    <location>
        <position position="253"/>
    </location>
    <ligand>
        <name>Mg(2+)</name>
        <dbReference type="ChEBI" id="CHEBI:18420"/>
    </ligand>
</feature>
<evidence type="ECO:0000256" key="3">
    <source>
        <dbReference type="ARBA" id="ARBA00022695"/>
    </source>
</evidence>
<dbReference type="GO" id="GO:0030145">
    <property type="term" value="F:manganese ion binding"/>
    <property type="evidence" value="ECO:0007669"/>
    <property type="project" value="UniProtKB-UniRule"/>
</dbReference>
<evidence type="ECO:0000256" key="8">
    <source>
        <dbReference type="HAMAP-Rule" id="MF_00692"/>
    </source>
</evidence>
<keyword evidence="7 8" id="KW-0460">Magnesium</keyword>